<dbReference type="OrthoDB" id="10658000at2759"/>
<proteinExistence type="predicted"/>
<sequence>MDGGGRGFFPSSQPGAPGATRARPVSANTRLRQKPAAANQDFFASLGIDAQTSRGRTGSSASSSSNRSFNSVTMRSGPSPAPVPVSAGPPPQIGGWRPPPIGGLGSSRRTSSVSSMTSTTSSTTGLRTFADRSVALSTTVTSSNAAGGLTTESTIATTSNTVAAATTAIGAVSAPPKAEAAEKKKPTQLFSMEDADELYSDDGWNCDSPLAVLSNPMDKAGSAAAMDQVEATSEQKDEFAWGEDDEALVSPVAEPAAPPQVPQSDFTPSGKDRAPFATTAPPVNAFGTQRLQSNLMLH</sequence>
<feature type="region of interest" description="Disordered" evidence="1">
    <location>
        <begin position="1"/>
        <end position="125"/>
    </location>
</feature>
<dbReference type="AlphaFoldDB" id="A0A8T1WS52"/>
<gene>
    <name evidence="2" type="primary">SEC16B_1</name>
    <name evidence="2" type="ORF">PHYBOEH_002854</name>
</gene>
<evidence type="ECO:0000256" key="1">
    <source>
        <dbReference type="SAM" id="MobiDB-lite"/>
    </source>
</evidence>
<feature type="compositionally biased region" description="Pro residues" evidence="1">
    <location>
        <begin position="79"/>
        <end position="101"/>
    </location>
</feature>
<dbReference type="Proteomes" id="UP000693981">
    <property type="component" value="Unassembled WGS sequence"/>
</dbReference>
<comment type="caution">
    <text evidence="2">The sequence shown here is derived from an EMBL/GenBank/DDBJ whole genome shotgun (WGS) entry which is preliminary data.</text>
</comment>
<feature type="compositionally biased region" description="Low complexity" evidence="1">
    <location>
        <begin position="106"/>
        <end position="125"/>
    </location>
</feature>
<feature type="compositionally biased region" description="Low complexity" evidence="1">
    <location>
        <begin position="52"/>
        <end position="71"/>
    </location>
</feature>
<feature type="compositionally biased region" description="Polar residues" evidence="1">
    <location>
        <begin position="286"/>
        <end position="298"/>
    </location>
</feature>
<organism evidence="2 3">
    <name type="scientific">Phytophthora boehmeriae</name>
    <dbReference type="NCBI Taxonomy" id="109152"/>
    <lineage>
        <taxon>Eukaryota</taxon>
        <taxon>Sar</taxon>
        <taxon>Stramenopiles</taxon>
        <taxon>Oomycota</taxon>
        <taxon>Peronosporomycetes</taxon>
        <taxon>Peronosporales</taxon>
        <taxon>Peronosporaceae</taxon>
        <taxon>Phytophthora</taxon>
    </lineage>
</organism>
<keyword evidence="3" id="KW-1185">Reference proteome</keyword>
<name>A0A8T1WS52_9STRA</name>
<dbReference type="EMBL" id="JAGDFL010000175">
    <property type="protein sequence ID" value="KAG7396031.1"/>
    <property type="molecule type" value="Genomic_DNA"/>
</dbReference>
<protein>
    <submittedName>
        <fullName evidence="2">Protein transport protein Sec16B</fullName>
    </submittedName>
</protein>
<evidence type="ECO:0000313" key="3">
    <source>
        <dbReference type="Proteomes" id="UP000693981"/>
    </source>
</evidence>
<evidence type="ECO:0000313" key="2">
    <source>
        <dbReference type="EMBL" id="KAG7396031.1"/>
    </source>
</evidence>
<accession>A0A8T1WS52</accession>
<reference evidence="2" key="1">
    <citation type="submission" date="2021-02" db="EMBL/GenBank/DDBJ databases">
        <authorList>
            <person name="Palmer J.M."/>
        </authorList>
    </citation>
    <scope>NUCLEOTIDE SEQUENCE</scope>
    <source>
        <strain evidence="2">SCRP23</strain>
    </source>
</reference>
<feature type="region of interest" description="Disordered" evidence="1">
    <location>
        <begin position="230"/>
        <end position="298"/>
    </location>
</feature>